<name>A0ABQ4C1M8_9ACTN</name>
<dbReference type="InterPro" id="IPR007560">
    <property type="entry name" value="Restrct_endonuc_IV_Mrr"/>
</dbReference>
<dbReference type="Proteomes" id="UP000624325">
    <property type="component" value="Unassembled WGS sequence"/>
</dbReference>
<organism evidence="2 3">
    <name type="scientific">Asanoa iriomotensis</name>
    <dbReference type="NCBI Taxonomy" id="234613"/>
    <lineage>
        <taxon>Bacteria</taxon>
        <taxon>Bacillati</taxon>
        <taxon>Actinomycetota</taxon>
        <taxon>Actinomycetes</taxon>
        <taxon>Micromonosporales</taxon>
        <taxon>Micromonosporaceae</taxon>
        <taxon>Asanoa</taxon>
    </lineage>
</organism>
<evidence type="ECO:0000313" key="2">
    <source>
        <dbReference type="EMBL" id="GIF56673.1"/>
    </source>
</evidence>
<reference evidence="2 3" key="1">
    <citation type="submission" date="2021-01" db="EMBL/GenBank/DDBJ databases">
        <title>Whole genome shotgun sequence of Asanoa iriomotensis NBRC 100142.</title>
        <authorList>
            <person name="Komaki H."/>
            <person name="Tamura T."/>
        </authorList>
    </citation>
    <scope>NUCLEOTIDE SEQUENCE [LARGE SCALE GENOMIC DNA]</scope>
    <source>
        <strain evidence="2 3">NBRC 100142</strain>
    </source>
</reference>
<accession>A0ABQ4C1M8</accession>
<feature type="domain" description="Restriction endonuclease type IV Mrr" evidence="1">
    <location>
        <begin position="49"/>
        <end position="121"/>
    </location>
</feature>
<evidence type="ECO:0000313" key="3">
    <source>
        <dbReference type="Proteomes" id="UP000624325"/>
    </source>
</evidence>
<comment type="caution">
    <text evidence="2">The sequence shown here is derived from an EMBL/GenBank/DDBJ whole genome shotgun (WGS) entry which is preliminary data.</text>
</comment>
<gene>
    <name evidence="2" type="ORF">Air01nite_27680</name>
</gene>
<protein>
    <recommendedName>
        <fullName evidence="1">Restriction endonuclease type IV Mrr domain-containing protein</fullName>
    </recommendedName>
</protein>
<sequence length="179" mass="19668">MTPIFQARVGAYLRRAAEPRHPAHRRGRYYENMLAYLLESVPGCYVQRNTLNYFGTEEVDITVANEKADGGLRMLPGIFLVECKNWSQPVDSTTLGYFVNVVVDRGCSLGILAAANGITGHQEHRSRAYAIGAAALVRGIRILVITRDDLLGLGNPNDLVSLLHKRNLSLTAHGSIHLG</sequence>
<proteinExistence type="predicted"/>
<dbReference type="SUPFAM" id="SSF52980">
    <property type="entry name" value="Restriction endonuclease-like"/>
    <property type="match status" value="1"/>
</dbReference>
<dbReference type="EMBL" id="BONC01000016">
    <property type="protein sequence ID" value="GIF56673.1"/>
    <property type="molecule type" value="Genomic_DNA"/>
</dbReference>
<evidence type="ECO:0000259" key="1">
    <source>
        <dbReference type="Pfam" id="PF04471"/>
    </source>
</evidence>
<keyword evidence="3" id="KW-1185">Reference proteome</keyword>
<dbReference type="InterPro" id="IPR011335">
    <property type="entry name" value="Restrct_endonuc-II-like"/>
</dbReference>
<dbReference type="Pfam" id="PF04471">
    <property type="entry name" value="Mrr_cat"/>
    <property type="match status" value="1"/>
</dbReference>